<reference evidence="1 2" key="1">
    <citation type="journal article" date="2012" name="PLoS Pathog.">
        <title>The genome of the obligate intracellular parasite Trachipleistophora hominis: new insights into microsporidian genome dynamics and reductive evolution.</title>
        <authorList>
            <person name="Heinz E."/>
            <person name="Williams T.A."/>
            <person name="Nakjang S."/>
            <person name="Noel C.J."/>
            <person name="Swan D.C."/>
            <person name="Goldberg A.V."/>
            <person name="Harris S.R."/>
            <person name="Weinmaier T."/>
            <person name="Markert S."/>
            <person name="Becher D."/>
            <person name="Bernhardt J."/>
            <person name="Dagan T."/>
            <person name="Hacker C."/>
            <person name="Lucocq J.M."/>
            <person name="Schweder T."/>
            <person name="Rattei T."/>
            <person name="Hall N."/>
            <person name="Hirt R.P."/>
            <person name="Embley T.M."/>
        </authorList>
    </citation>
    <scope>NUCLEOTIDE SEQUENCE [LARGE SCALE GENOMIC DNA]</scope>
</reference>
<evidence type="ECO:0000313" key="2">
    <source>
        <dbReference type="Proteomes" id="UP000011185"/>
    </source>
</evidence>
<dbReference type="VEuPathDB" id="MicrosporidiaDB:THOM_2783"/>
<feature type="non-terminal residue" evidence="1">
    <location>
        <position position="1"/>
    </location>
</feature>
<proteinExistence type="predicted"/>
<sequence>VSQQLKKELDGLDTFLRQKEQRLKDVSVKVKRQYNVLEAADATVEALEGELK</sequence>
<dbReference type="EMBL" id="JH994051">
    <property type="protein sequence ID" value="ELQ74299.1"/>
    <property type="molecule type" value="Genomic_DNA"/>
</dbReference>
<keyword evidence="2" id="KW-1185">Reference proteome</keyword>
<gene>
    <name evidence="1" type="ORF">THOM_2783</name>
</gene>
<name>L7JSA0_TRAHO</name>
<dbReference type="InParanoid" id="L7JSA0"/>
<dbReference type="HOGENOM" id="CLU_3093285_0_0_1"/>
<accession>L7JSA0</accession>
<organism evidence="1 2">
    <name type="scientific">Trachipleistophora hominis</name>
    <name type="common">Microsporidian parasite</name>
    <dbReference type="NCBI Taxonomy" id="72359"/>
    <lineage>
        <taxon>Eukaryota</taxon>
        <taxon>Fungi</taxon>
        <taxon>Fungi incertae sedis</taxon>
        <taxon>Microsporidia</taxon>
        <taxon>Pleistophoridae</taxon>
        <taxon>Trachipleistophora</taxon>
    </lineage>
</organism>
<dbReference type="AlphaFoldDB" id="L7JSA0"/>
<evidence type="ECO:0000313" key="1">
    <source>
        <dbReference type="EMBL" id="ELQ74299.1"/>
    </source>
</evidence>
<protein>
    <submittedName>
        <fullName evidence="1">Uncharacterized protein</fullName>
    </submittedName>
</protein>
<dbReference type="Proteomes" id="UP000011185">
    <property type="component" value="Unassembled WGS sequence"/>
</dbReference>